<feature type="transmembrane region" description="Helical" evidence="1">
    <location>
        <begin position="101"/>
        <end position="121"/>
    </location>
</feature>
<feature type="transmembrane region" description="Helical" evidence="1">
    <location>
        <begin position="159"/>
        <end position="179"/>
    </location>
</feature>
<gene>
    <name evidence="2" type="ORF">P2L57_02500</name>
</gene>
<evidence type="ECO:0008006" key="4">
    <source>
        <dbReference type="Google" id="ProtNLM"/>
    </source>
</evidence>
<keyword evidence="3" id="KW-1185">Reference proteome</keyword>
<name>A0ABT5YT50_9ACTN</name>
<keyword evidence="1" id="KW-0812">Transmembrane</keyword>
<organism evidence="2 3">
    <name type="scientific">Streptantibioticus ferralitis</name>
    <dbReference type="NCBI Taxonomy" id="236510"/>
    <lineage>
        <taxon>Bacteria</taxon>
        <taxon>Bacillati</taxon>
        <taxon>Actinomycetota</taxon>
        <taxon>Actinomycetes</taxon>
        <taxon>Kitasatosporales</taxon>
        <taxon>Streptomycetaceae</taxon>
        <taxon>Streptantibioticus</taxon>
    </lineage>
</organism>
<feature type="transmembrane region" description="Helical" evidence="1">
    <location>
        <begin position="68"/>
        <end position="89"/>
    </location>
</feature>
<dbReference type="RefSeq" id="WP_275807379.1">
    <property type="nucleotide sequence ID" value="NZ_BAAANM010000020.1"/>
</dbReference>
<evidence type="ECO:0000256" key="1">
    <source>
        <dbReference type="SAM" id="Phobius"/>
    </source>
</evidence>
<sequence>MTETTTSYSPRQELVNTFRPIVLDVALPLGTYYLLHDAFGVGLVLSFALSSIPPAIRTVYGLLRNRSLNGVAALILVVNAVSIGLSFISGNPRIMVAKDSGTSSVFAIALIASAFAGKPLLSAGIRPWLVKGNPARAAAADRLAASSARFRRLERTFTLIWGAMLLAECVARVIGAFTLPVSTMIWLSNVLLIAAIVLACLVAGAVAADPMEKMVDAELASTTEQTPEPAPTHQAA</sequence>
<reference evidence="2 3" key="1">
    <citation type="submission" date="2023-03" db="EMBL/GenBank/DDBJ databases">
        <title>Draft genome sequence of type strain Streptomyces ferralitis JCM 14344.</title>
        <authorList>
            <person name="Klaysubun C."/>
            <person name="Duangmal K."/>
        </authorList>
    </citation>
    <scope>NUCLEOTIDE SEQUENCE [LARGE SCALE GENOMIC DNA]</scope>
    <source>
        <strain evidence="2 3">JCM 14344</strain>
    </source>
</reference>
<feature type="transmembrane region" description="Helical" evidence="1">
    <location>
        <begin position="185"/>
        <end position="208"/>
    </location>
</feature>
<proteinExistence type="predicted"/>
<protein>
    <recommendedName>
        <fullName evidence="4">Intracellular septation protein A</fullName>
    </recommendedName>
</protein>
<comment type="caution">
    <text evidence="2">The sequence shown here is derived from an EMBL/GenBank/DDBJ whole genome shotgun (WGS) entry which is preliminary data.</text>
</comment>
<dbReference type="NCBIfam" id="NF041646">
    <property type="entry name" value="VC0807_fam"/>
    <property type="match status" value="1"/>
</dbReference>
<feature type="transmembrane region" description="Helical" evidence="1">
    <location>
        <begin position="38"/>
        <end position="56"/>
    </location>
</feature>
<evidence type="ECO:0000313" key="3">
    <source>
        <dbReference type="Proteomes" id="UP001220022"/>
    </source>
</evidence>
<accession>A0ABT5YT50</accession>
<evidence type="ECO:0000313" key="2">
    <source>
        <dbReference type="EMBL" id="MDF2254643.1"/>
    </source>
</evidence>
<keyword evidence="1" id="KW-0472">Membrane</keyword>
<dbReference type="Proteomes" id="UP001220022">
    <property type="component" value="Unassembled WGS sequence"/>
</dbReference>
<keyword evidence="1" id="KW-1133">Transmembrane helix</keyword>
<dbReference type="EMBL" id="JARHTQ010000001">
    <property type="protein sequence ID" value="MDF2254643.1"/>
    <property type="molecule type" value="Genomic_DNA"/>
</dbReference>